<evidence type="ECO:0000313" key="10">
    <source>
        <dbReference type="Proteomes" id="UP000286031"/>
    </source>
</evidence>
<dbReference type="PROSITE" id="PS51257">
    <property type="entry name" value="PROKAR_LIPOPROTEIN"/>
    <property type="match status" value="1"/>
</dbReference>
<comment type="similarity">
    <text evidence="1">Belongs to the glycosyl hydrolase 16 family.</text>
</comment>
<evidence type="ECO:0000313" key="5">
    <source>
        <dbReference type="EMBL" id="MDC7959071.1"/>
    </source>
</evidence>
<evidence type="ECO:0000313" key="13">
    <source>
        <dbReference type="Proteomes" id="UP000478493"/>
    </source>
</evidence>
<reference evidence="5" key="6">
    <citation type="submission" date="2022-10" db="EMBL/GenBank/DDBJ databases">
        <title>Human gut microbiome strain richness.</title>
        <authorList>
            <person name="Chen-Liaw A."/>
        </authorList>
    </citation>
    <scope>NUCLEOTIDE SEQUENCE</scope>
    <source>
        <strain evidence="5">RTP21484st1_H8_RTP21484_190118</strain>
    </source>
</reference>
<evidence type="ECO:0000256" key="1">
    <source>
        <dbReference type="ARBA" id="ARBA00006865"/>
    </source>
</evidence>
<dbReference type="GO" id="GO:0004553">
    <property type="term" value="F:hydrolase activity, hydrolyzing O-glycosyl compounds"/>
    <property type="evidence" value="ECO:0007669"/>
    <property type="project" value="InterPro"/>
</dbReference>
<reference evidence="9 10" key="3">
    <citation type="submission" date="2018-08" db="EMBL/GenBank/DDBJ databases">
        <title>A genome reference for cultivated species of the human gut microbiota.</title>
        <authorList>
            <person name="Zou Y."/>
            <person name="Xue W."/>
            <person name="Luo G."/>
        </authorList>
    </citation>
    <scope>NUCLEOTIDE SEQUENCE [LARGE SCALE GENOMIC DNA]</scope>
    <source>
        <strain evidence="7 10">AF04-46</strain>
        <strain evidence="8 9">AM17-48</strain>
    </source>
</reference>
<feature type="domain" description="GH16" evidence="2">
    <location>
        <begin position="326"/>
        <end position="599"/>
    </location>
</feature>
<evidence type="ECO:0000313" key="7">
    <source>
        <dbReference type="EMBL" id="RGX11154.1"/>
    </source>
</evidence>
<dbReference type="GO" id="GO:0005975">
    <property type="term" value="P:carbohydrate metabolic process"/>
    <property type="evidence" value="ECO:0007669"/>
    <property type="project" value="InterPro"/>
</dbReference>
<dbReference type="SUPFAM" id="SSF49899">
    <property type="entry name" value="Concanavalin A-like lectins/glucanases"/>
    <property type="match status" value="1"/>
</dbReference>
<evidence type="ECO:0000313" key="11">
    <source>
        <dbReference type="Proteomes" id="UP000318823"/>
    </source>
</evidence>
<dbReference type="PROSITE" id="PS51762">
    <property type="entry name" value="GH16_2"/>
    <property type="match status" value="1"/>
</dbReference>
<name>A0A371AM10_BACOV</name>
<dbReference type="InterPro" id="IPR000757">
    <property type="entry name" value="Beta-glucanase-like"/>
</dbReference>
<dbReference type="Proteomes" id="UP000478493">
    <property type="component" value="Unassembled WGS sequence"/>
</dbReference>
<evidence type="ECO:0000313" key="8">
    <source>
        <dbReference type="EMBL" id="RHH52363.1"/>
    </source>
</evidence>
<dbReference type="EMBL" id="VWFP01000012">
    <property type="protein sequence ID" value="KAA4626262.1"/>
    <property type="molecule type" value="Genomic_DNA"/>
</dbReference>
<reference evidence="6" key="2">
    <citation type="journal article" date="2018" name="Nature">
        <title>Human gut bacteria contain acquired interbacterial defence systems.</title>
        <authorList>
            <person name="Ross B.D."/>
            <person name="Verster A.J."/>
            <person name="Radey M.C."/>
            <person name="Schmidtke D.T."/>
            <person name="Pope C.E."/>
            <person name="Hoffman L.R."/>
            <person name="Hajjar A."/>
            <person name="Peterson S.B."/>
            <person name="Borenstein E."/>
            <person name="Mougous J."/>
        </authorList>
    </citation>
    <scope>NUCLEOTIDE SEQUENCE</scope>
    <source>
        <strain evidence="6">3725 D1 iv</strain>
    </source>
</reference>
<dbReference type="Proteomes" id="UP000424805">
    <property type="component" value="Unassembled WGS sequence"/>
</dbReference>
<dbReference type="EMBL" id="CP041395">
    <property type="protein sequence ID" value="QDM09079.1"/>
    <property type="molecule type" value="Genomic_DNA"/>
</dbReference>
<reference evidence="12 13" key="4">
    <citation type="journal article" date="2019" name="Nat. Med.">
        <title>A library of human gut bacterial isolates paired with longitudinal multiomics data enables mechanistic microbiome research.</title>
        <authorList>
            <person name="Poyet M."/>
            <person name="Groussin M."/>
            <person name="Gibbons S.M."/>
            <person name="Avila-Pacheco J."/>
            <person name="Jiang X."/>
            <person name="Kearney S.M."/>
            <person name="Perrotta A.R."/>
            <person name="Berdy B."/>
            <person name="Zhao S."/>
            <person name="Lieberman T.D."/>
            <person name="Swanson P.K."/>
            <person name="Smith M."/>
            <person name="Roesemann S."/>
            <person name="Alexander J.E."/>
            <person name="Rich S.A."/>
            <person name="Livny J."/>
            <person name="Vlamakis H."/>
            <person name="Clish C."/>
            <person name="Bullock K."/>
            <person name="Deik A."/>
            <person name="Scott J."/>
            <person name="Pierce K.A."/>
            <person name="Xavier R.J."/>
            <person name="Alm E.J."/>
        </authorList>
    </citation>
    <scope>NUCLEOTIDE SEQUENCE [LARGE SCALE GENOMIC DNA]</scope>
    <source>
        <strain evidence="4 12">BIOML-A15</strain>
        <strain evidence="3 13">BIOML-A41</strain>
    </source>
</reference>
<dbReference type="Proteomes" id="UP001215078">
    <property type="component" value="Unassembled WGS sequence"/>
</dbReference>
<reference evidence="11" key="1">
    <citation type="journal article" date="2018" name="J. Anim. Genet.">
        <title>Acquired interbacterial defense systems protect against interspecies antagonism in the human gut microbiome.</title>
        <authorList>
            <person name="Ross B.D."/>
            <person name="Verster A.J."/>
            <person name="Radey M.C."/>
            <person name="Schmidtke D.T."/>
            <person name="Pope C.E."/>
            <person name="Hoffman L.R."/>
            <person name="Hajjar A."/>
            <person name="Peterson S.B."/>
            <person name="Borenstein E."/>
            <person name="Mougous J."/>
        </authorList>
    </citation>
    <scope>NUCLEOTIDE SEQUENCE [LARGE SCALE GENOMIC DNA]</scope>
    <source>
        <strain evidence="11">3725 D1 iv</strain>
    </source>
</reference>
<evidence type="ECO:0000313" key="9">
    <source>
        <dbReference type="Proteomes" id="UP000283329"/>
    </source>
</evidence>
<dbReference type="Pfam" id="PF16397">
    <property type="entry name" value="DUF5006"/>
    <property type="match status" value="1"/>
</dbReference>
<dbReference type="EMBL" id="QRJR01000002">
    <property type="protein sequence ID" value="RHH52363.1"/>
    <property type="molecule type" value="Genomic_DNA"/>
</dbReference>
<protein>
    <submittedName>
        <fullName evidence="7">DUF5006 domain-containing protein</fullName>
    </submittedName>
</protein>
<dbReference type="InterPro" id="IPR032182">
    <property type="entry name" value="DUF5014"/>
</dbReference>
<evidence type="ECO:0000313" key="12">
    <source>
        <dbReference type="Proteomes" id="UP000424805"/>
    </source>
</evidence>
<accession>A0A371AM10</accession>
<dbReference type="Proteomes" id="UP000283329">
    <property type="component" value="Unassembled WGS sequence"/>
</dbReference>
<dbReference type="Pfam" id="PF16406">
    <property type="entry name" value="DUF5014"/>
    <property type="match status" value="1"/>
</dbReference>
<dbReference type="Gene3D" id="2.60.120.200">
    <property type="match status" value="1"/>
</dbReference>
<dbReference type="InterPro" id="IPR013320">
    <property type="entry name" value="ConA-like_dom_sf"/>
</dbReference>
<dbReference type="Proteomes" id="UP000318823">
    <property type="component" value="Chromosome"/>
</dbReference>
<gene>
    <name evidence="8" type="ORF">DW206_04545</name>
    <name evidence="7" type="ORF">DWV35_07995</name>
    <name evidence="6" type="ORF">DYI28_10350</name>
    <name evidence="3" type="ORF">F3B85_14035</name>
    <name evidence="4" type="ORF">F3B90_13085</name>
    <name evidence="5" type="ORF">PQ628_12700</name>
</gene>
<evidence type="ECO:0000313" key="6">
    <source>
        <dbReference type="EMBL" id="QDM09079.1"/>
    </source>
</evidence>
<dbReference type="Proteomes" id="UP000286031">
    <property type="component" value="Unassembled WGS sequence"/>
</dbReference>
<dbReference type="RefSeq" id="WP_004304362.1">
    <property type="nucleotide sequence ID" value="NZ_BAABYV010000001.1"/>
</dbReference>
<organism evidence="7 10">
    <name type="scientific">Bacteroides ovatus</name>
    <dbReference type="NCBI Taxonomy" id="28116"/>
    <lineage>
        <taxon>Bacteria</taxon>
        <taxon>Pseudomonadati</taxon>
        <taxon>Bacteroidota</taxon>
        <taxon>Bacteroidia</taxon>
        <taxon>Bacteroidales</taxon>
        <taxon>Bacteroidaceae</taxon>
        <taxon>Bacteroides</taxon>
    </lineage>
</organism>
<dbReference type="EMBL" id="QSBI01000007">
    <property type="protein sequence ID" value="RGX11154.1"/>
    <property type="molecule type" value="Genomic_DNA"/>
</dbReference>
<dbReference type="InterPro" id="IPR032170">
    <property type="entry name" value="DUF5006"/>
</dbReference>
<evidence type="ECO:0000259" key="2">
    <source>
        <dbReference type="PROSITE" id="PS51762"/>
    </source>
</evidence>
<reference evidence="6" key="5">
    <citation type="submission" date="2019-07" db="EMBL/GenBank/DDBJ databases">
        <authorList>
            <person name="Ross B.D."/>
            <person name="Verster A.J."/>
            <person name="Radey M.C."/>
            <person name="Schmidtke D.T."/>
            <person name="Pope C.E."/>
            <person name="Hoffman L.R."/>
            <person name="Hajjar A."/>
            <person name="Peterson S.B."/>
            <person name="Borenstein E."/>
            <person name="Mougous J.D."/>
        </authorList>
    </citation>
    <scope>NUCLEOTIDE SEQUENCE</scope>
    <source>
        <strain evidence="6">3725 D1 iv</strain>
    </source>
</reference>
<dbReference type="EMBL" id="VWGP01000009">
    <property type="protein sequence ID" value="KAA4535468.1"/>
    <property type="molecule type" value="Genomic_DNA"/>
</dbReference>
<dbReference type="EMBL" id="JAQQPO010000014">
    <property type="protein sequence ID" value="MDC7959071.1"/>
    <property type="molecule type" value="Genomic_DNA"/>
</dbReference>
<dbReference type="AlphaFoldDB" id="A0A371AM10"/>
<evidence type="ECO:0000313" key="4">
    <source>
        <dbReference type="EMBL" id="KAA4626262.1"/>
    </source>
</evidence>
<proteinExistence type="inferred from homology"/>
<sequence length="614" mass="67700">MKNILYKIFPICLLTMGLTGCEEETKYRPLPEIVPLTMSINDNAFAMGEHLKVNINVEPDADGKEVVANEDFDIYFTAKAGTEDASNVFEQFNGIVTFPKGEKQIQVDFPIKASGLTGSTAINFTAFARGYKMEGSSQVIKVSDYYRIMASLENNAENVVMEGGKFVLVAKIEKPSSVPLNMKITPKEGEGDRYENLPSTLTIPAGRTSAKSDAVTIKQDFEMTGDLQLVLNLESDSPANPMINSTLTITMTDLESMGDPNLFDITKVYEFPDRPFMSDKNKTAIESWFTGDKIAMNKNSAHPTSALKDKDWVLCNAIEFHYINNSFSGGNNTPNAFGHRISWAFSDINDAPSQKIQAVNNAKCTNITNEGILNMWVDKNVQGTGAMTATKDYGVAALQCSKFGGIFAPQHTRFFPGMRIEVKARLRGIRTGFVPTIGLKNQKNSLPNTKDEIDILKNTQGSVITQAVTVDNEIGSKSVAIPQANEWNIYWVELVDENIINLGINGATNLTVNRTQSPDRWPFDKAGTPATANPDPATAAGGSAGLYFFMRLAESSERAAGKAPEGWDNVLKSIANCETDDNTPRMEIDWIRIYTNKNYVQTDAEKVWANQLFY</sequence>
<evidence type="ECO:0000313" key="3">
    <source>
        <dbReference type="EMBL" id="KAA4535468.1"/>
    </source>
</evidence>